<reference evidence="2" key="2">
    <citation type="submission" date="2022-10" db="EMBL/GenBank/DDBJ databases">
        <authorList>
            <consortium name="ENA_rothamsted_submissions"/>
            <consortium name="culmorum"/>
            <person name="King R."/>
        </authorList>
    </citation>
    <scope>NUCLEOTIDE SEQUENCE</scope>
</reference>
<reference evidence="2" key="1">
    <citation type="submission" date="2022-01" db="EMBL/GenBank/DDBJ databases">
        <authorList>
            <person name="King R."/>
        </authorList>
    </citation>
    <scope>NUCLEOTIDE SEQUENCE</scope>
</reference>
<keyword evidence="1" id="KW-0732">Signal</keyword>
<proteinExistence type="predicted"/>
<feature type="chain" id="PRO_5040515101" evidence="1">
    <location>
        <begin position="19"/>
        <end position="71"/>
    </location>
</feature>
<name>A0A9N9S5I8_9DIPT</name>
<evidence type="ECO:0000313" key="2">
    <source>
        <dbReference type="EMBL" id="CAG9810485.1"/>
    </source>
</evidence>
<sequence length="71" mass="7593">MLKLIFILLAAMISFSHAGHPNYGPTCVDDTWLDPTISAPCGTFICPDGWTIENYGGNRCCCDPDDADGGP</sequence>
<organism evidence="2 3">
    <name type="scientific">Chironomus riparius</name>
    <dbReference type="NCBI Taxonomy" id="315576"/>
    <lineage>
        <taxon>Eukaryota</taxon>
        <taxon>Metazoa</taxon>
        <taxon>Ecdysozoa</taxon>
        <taxon>Arthropoda</taxon>
        <taxon>Hexapoda</taxon>
        <taxon>Insecta</taxon>
        <taxon>Pterygota</taxon>
        <taxon>Neoptera</taxon>
        <taxon>Endopterygota</taxon>
        <taxon>Diptera</taxon>
        <taxon>Nematocera</taxon>
        <taxon>Chironomoidea</taxon>
        <taxon>Chironomidae</taxon>
        <taxon>Chironominae</taxon>
        <taxon>Chironomus</taxon>
    </lineage>
</organism>
<dbReference type="AlphaFoldDB" id="A0A9N9S5I8"/>
<keyword evidence="3" id="KW-1185">Reference proteome</keyword>
<dbReference type="Proteomes" id="UP001153620">
    <property type="component" value="Chromosome 4"/>
</dbReference>
<dbReference type="EMBL" id="OU895880">
    <property type="protein sequence ID" value="CAG9810485.1"/>
    <property type="molecule type" value="Genomic_DNA"/>
</dbReference>
<gene>
    <name evidence="2" type="ORF">CHIRRI_LOCUS13298</name>
</gene>
<feature type="signal peptide" evidence="1">
    <location>
        <begin position="1"/>
        <end position="18"/>
    </location>
</feature>
<protein>
    <submittedName>
        <fullName evidence="2">Uncharacterized protein</fullName>
    </submittedName>
</protein>
<evidence type="ECO:0000256" key="1">
    <source>
        <dbReference type="SAM" id="SignalP"/>
    </source>
</evidence>
<accession>A0A9N9S5I8</accession>
<evidence type="ECO:0000313" key="3">
    <source>
        <dbReference type="Proteomes" id="UP001153620"/>
    </source>
</evidence>